<dbReference type="PROSITE" id="PS00108">
    <property type="entry name" value="PROTEIN_KINASE_ST"/>
    <property type="match status" value="1"/>
</dbReference>
<dbReference type="PANTHER" id="PTHR24361">
    <property type="entry name" value="MITOGEN-ACTIVATED KINASE KINASE KINASE"/>
    <property type="match status" value="1"/>
</dbReference>
<organism evidence="2 3">
    <name type="scientific">Tritrichomonas musculus</name>
    <dbReference type="NCBI Taxonomy" id="1915356"/>
    <lineage>
        <taxon>Eukaryota</taxon>
        <taxon>Metamonada</taxon>
        <taxon>Parabasalia</taxon>
        <taxon>Tritrichomonadida</taxon>
        <taxon>Tritrichomonadidae</taxon>
        <taxon>Tritrichomonas</taxon>
    </lineage>
</organism>
<evidence type="ECO:0000313" key="3">
    <source>
        <dbReference type="Proteomes" id="UP001470230"/>
    </source>
</evidence>
<dbReference type="EMBL" id="JAPFFF010000050">
    <property type="protein sequence ID" value="KAK8839821.1"/>
    <property type="molecule type" value="Genomic_DNA"/>
</dbReference>
<comment type="caution">
    <text evidence="2">The sequence shown here is derived from an EMBL/GenBank/DDBJ whole genome shotgun (WGS) entry which is preliminary data.</text>
</comment>
<dbReference type="CDD" id="cd00180">
    <property type="entry name" value="PKc"/>
    <property type="match status" value="1"/>
</dbReference>
<accession>A0ABR2H1P0</accession>
<evidence type="ECO:0000313" key="2">
    <source>
        <dbReference type="EMBL" id="KAK8839821.1"/>
    </source>
</evidence>
<dbReference type="SUPFAM" id="SSF56112">
    <property type="entry name" value="Protein kinase-like (PK-like)"/>
    <property type="match status" value="1"/>
</dbReference>
<dbReference type="InterPro" id="IPR000719">
    <property type="entry name" value="Prot_kinase_dom"/>
</dbReference>
<evidence type="ECO:0000259" key="1">
    <source>
        <dbReference type="PROSITE" id="PS50011"/>
    </source>
</evidence>
<protein>
    <recommendedName>
        <fullName evidence="1">Protein kinase domain-containing protein</fullName>
    </recommendedName>
</protein>
<proteinExistence type="predicted"/>
<dbReference type="Proteomes" id="UP001470230">
    <property type="component" value="Unassembled WGS sequence"/>
</dbReference>
<reference evidence="2 3" key="1">
    <citation type="submission" date="2024-04" db="EMBL/GenBank/DDBJ databases">
        <title>Tritrichomonas musculus Genome.</title>
        <authorList>
            <person name="Alves-Ferreira E."/>
            <person name="Grigg M."/>
            <person name="Lorenzi H."/>
            <person name="Galac M."/>
        </authorList>
    </citation>
    <scope>NUCLEOTIDE SEQUENCE [LARGE SCALE GENOMIC DNA]</scope>
    <source>
        <strain evidence="2 3">EAF2021</strain>
    </source>
</reference>
<dbReference type="Pfam" id="PF00069">
    <property type="entry name" value="Pkinase"/>
    <property type="match status" value="1"/>
</dbReference>
<dbReference type="SMART" id="SM00220">
    <property type="entry name" value="S_TKc"/>
    <property type="match status" value="1"/>
</dbReference>
<dbReference type="Gene3D" id="1.10.510.10">
    <property type="entry name" value="Transferase(Phosphotransferase) domain 1"/>
    <property type="match status" value="1"/>
</dbReference>
<dbReference type="InterPro" id="IPR008271">
    <property type="entry name" value="Ser/Thr_kinase_AS"/>
</dbReference>
<gene>
    <name evidence="2" type="ORF">M9Y10_031531</name>
</gene>
<dbReference type="PANTHER" id="PTHR24361:SF678">
    <property type="entry name" value="SPORULATION-SPECIFIC PROTEIN 1"/>
    <property type="match status" value="1"/>
</dbReference>
<feature type="domain" description="Protein kinase" evidence="1">
    <location>
        <begin position="149"/>
        <end position="411"/>
    </location>
</feature>
<dbReference type="InterPro" id="IPR011009">
    <property type="entry name" value="Kinase-like_dom_sf"/>
</dbReference>
<dbReference type="InterPro" id="IPR053235">
    <property type="entry name" value="Ser_Thr_kinase"/>
</dbReference>
<keyword evidence="3" id="KW-1185">Reference proteome</keyword>
<name>A0ABR2H1P0_9EUKA</name>
<sequence length="432" mass="51063">MDYLQNLLNNSEIIIIDNVGEHNDKFYIIFIDKAIIFIKDCDIKLFLNLILNLRNNSIISTSKRVKEETLSHEPRLSFSDASDENDITIQSFSKKILAGSNGRMNDIEICKLILPSFSAYFINKSYKKLEENKISKTKIEINELKDDEYIYLRSLGQSGSSKVDLIYHIKLGQLFALKWFYGPESEKLFQRELKNYERICHPSLPRFYGKITKGGNLCLITEYIRGKTLAKIDTKNLEQREKINFIFQIMFIIEYLQNEGLIYRDLKPNNFIVDEEKRVILIDFDRMIGLDEQQNPEEDSTKDLGNIYSAPEVRYGTIKNYTYSEDVYSLGLLIYYFFFEEIQKSIKVFNNQKEEEKSKPIFYQFYKLLDKYGKLREIYTLCTHEDPLKRPKITILIDDFYDIASQFNPIVVKCFDLIEISNNYNKDKELFY</sequence>
<dbReference type="PROSITE" id="PS50011">
    <property type="entry name" value="PROTEIN_KINASE_DOM"/>
    <property type="match status" value="1"/>
</dbReference>